<organism evidence="5 6">
    <name type="scientific">Pectobacterium araliae</name>
    <dbReference type="NCBI Taxonomy" id="3073862"/>
    <lineage>
        <taxon>Bacteria</taxon>
        <taxon>Pseudomonadati</taxon>
        <taxon>Pseudomonadota</taxon>
        <taxon>Gammaproteobacteria</taxon>
        <taxon>Enterobacterales</taxon>
        <taxon>Pectobacteriaceae</taxon>
        <taxon>Pectobacterium</taxon>
    </lineage>
</organism>
<dbReference type="GO" id="GO:0016740">
    <property type="term" value="F:transferase activity"/>
    <property type="evidence" value="ECO:0007669"/>
    <property type="project" value="UniProtKB-KW"/>
</dbReference>
<protein>
    <submittedName>
        <fullName evidence="5">Uncharacterized protein</fullName>
    </submittedName>
</protein>
<dbReference type="SUPFAM" id="SSF46973">
    <property type="entry name" value="Enzyme IIa from lactose specific PTS, IIa-lac"/>
    <property type="match status" value="1"/>
</dbReference>
<dbReference type="AlphaFoldDB" id="A0AAN0MJ29"/>
<accession>A0AAN0MJ29</accession>
<dbReference type="GO" id="GO:0009401">
    <property type="term" value="P:phosphoenolpyruvate-dependent sugar phosphotransferase system"/>
    <property type="evidence" value="ECO:0007669"/>
    <property type="project" value="UniProtKB-KW"/>
</dbReference>
<keyword evidence="3" id="KW-0808">Transferase</keyword>
<evidence type="ECO:0000256" key="3">
    <source>
        <dbReference type="ARBA" id="ARBA00022679"/>
    </source>
</evidence>
<proteinExistence type="predicted"/>
<dbReference type="InterPro" id="IPR003188">
    <property type="entry name" value="PTS_IIA_lac/cel"/>
</dbReference>
<name>A0AAN0MJ29_9GAMM</name>
<dbReference type="KEGG" id="parl:PEC302110_00170"/>
<gene>
    <name evidence="5" type="ORF">PEC302110_00170</name>
</gene>
<dbReference type="Pfam" id="PF02255">
    <property type="entry name" value="PTS_IIA"/>
    <property type="match status" value="1"/>
</dbReference>
<dbReference type="Proteomes" id="UP001377830">
    <property type="component" value="Chromosome"/>
</dbReference>
<evidence type="ECO:0000256" key="4">
    <source>
        <dbReference type="ARBA" id="ARBA00022683"/>
    </source>
</evidence>
<evidence type="ECO:0000256" key="2">
    <source>
        <dbReference type="ARBA" id="ARBA00022597"/>
    </source>
</evidence>
<keyword evidence="1" id="KW-0813">Transport</keyword>
<keyword evidence="2" id="KW-0762">Sugar transport</keyword>
<evidence type="ECO:0000313" key="6">
    <source>
        <dbReference type="Proteomes" id="UP001377830"/>
    </source>
</evidence>
<dbReference type="EMBL" id="AP028908">
    <property type="protein sequence ID" value="BES82920.1"/>
    <property type="molecule type" value="Genomic_DNA"/>
</dbReference>
<sequence>MELIIYMGEARSCSMEAQSAARKYDWGTAEERLNAASVSPSNPNGFDWCR</sequence>
<reference evidence="6" key="1">
    <citation type="journal article" date="2024" name="Int. J. Syst. Evol. Microbiol.">
        <title>Pectobacterium araliae sp. nov., a pathogen causing bacterial soft rot of Japanese angelica tree in Japan.</title>
        <authorList>
            <person name="Sawada H."/>
            <person name="Someya N."/>
            <person name="Morohoshi T."/>
            <person name="Ono M."/>
            <person name="Satou M."/>
        </authorList>
    </citation>
    <scope>NUCLEOTIDE SEQUENCE [LARGE SCALE GENOMIC DNA]</scope>
    <source>
        <strain evidence="6">MAFF 302110</strain>
    </source>
</reference>
<evidence type="ECO:0000256" key="1">
    <source>
        <dbReference type="ARBA" id="ARBA00022448"/>
    </source>
</evidence>
<evidence type="ECO:0000313" key="5">
    <source>
        <dbReference type="EMBL" id="BES82920.1"/>
    </source>
</evidence>
<dbReference type="Gene3D" id="1.20.58.80">
    <property type="entry name" value="Phosphotransferase system, lactose/cellobiose-type IIA subunit"/>
    <property type="match status" value="1"/>
</dbReference>
<keyword evidence="4" id="KW-0598">Phosphotransferase system</keyword>
<keyword evidence="6" id="KW-1185">Reference proteome</keyword>
<dbReference type="InterPro" id="IPR036542">
    <property type="entry name" value="PTS_IIA_lac/cel_sf"/>
</dbReference>